<dbReference type="AlphaFoldDB" id="A0A9Q0YKP7"/>
<evidence type="ECO:0000256" key="10">
    <source>
        <dbReference type="SAM" id="MobiDB-lite"/>
    </source>
</evidence>
<proteinExistence type="inferred from homology"/>
<reference evidence="12" key="1">
    <citation type="submission" date="2021-10" db="EMBL/GenBank/DDBJ databases">
        <title>Tropical sea cucumber genome reveals ecological adaptation and Cuvierian tubules defense mechanism.</title>
        <authorList>
            <person name="Chen T."/>
        </authorList>
    </citation>
    <scope>NUCLEOTIDE SEQUENCE</scope>
    <source>
        <strain evidence="12">Nanhai2018</strain>
        <tissue evidence="12">Muscle</tissue>
    </source>
</reference>
<comment type="caution">
    <text evidence="9">Lacks conserved residue(s) required for the propagation of feature annotation.</text>
</comment>
<dbReference type="InterPro" id="IPR017714">
    <property type="entry name" value="MethylthioRu-1-P_deHdtase_MtnB"/>
</dbReference>
<comment type="pathway">
    <text evidence="9">Amino-acid biosynthesis; L-methionine biosynthesis via salvage pathway; L-methionine from S-methyl-5-thio-alpha-D-ribose 1-phosphate: step 2/6.</text>
</comment>
<sequence length="245" mass="28239">MNTNNIYDKEHPRYLLPELCRLFYDLGWMTGSGGSLSIKEGDEIYLTPSGVQKERVQADELFVTNLKNEHVDGPPKEKNLKRSSCFQLMMPVYRKRDPGAVFHTHSPAAAFISILFPGNEFRVTHQQMIRGILKDNLGVGNRYDEELVVPIVQNAHDESEIIPRMEQTLDDYPETSAVIVRRHGIYVWGPTWQKTKLMCEAFDYLFKTAIQMKQFGLDPAKVPDGESSFHKTVEKDKEKEKKIKY</sequence>
<dbReference type="InterPro" id="IPR036409">
    <property type="entry name" value="Aldolase_II/adducin_N_sf"/>
</dbReference>
<keyword evidence="13" id="KW-1185">Reference proteome</keyword>
<feature type="binding site" evidence="9">
    <location>
        <position position="183"/>
    </location>
    <ligand>
        <name>Zn(2+)</name>
        <dbReference type="ChEBI" id="CHEBI:29105"/>
    </ligand>
</feature>
<comment type="similarity">
    <text evidence="1">Belongs to the aldolase class II family. Adducin subfamily.</text>
</comment>
<evidence type="ECO:0000256" key="8">
    <source>
        <dbReference type="ARBA" id="ARBA00060021"/>
    </source>
</evidence>
<keyword evidence="3 9" id="KW-0028">Amino-acid biosynthesis</keyword>
<dbReference type="SMART" id="SM01007">
    <property type="entry name" value="Aldolase_II"/>
    <property type="match status" value="1"/>
</dbReference>
<comment type="cofactor">
    <cofactor evidence="9">
        <name>Zn(2+)</name>
        <dbReference type="ChEBI" id="CHEBI:29105"/>
    </cofactor>
    <text evidence="9">Binds 1 zinc ion per subunit.</text>
</comment>
<dbReference type="EC" id="4.2.1.109" evidence="9"/>
<dbReference type="Proteomes" id="UP001152320">
    <property type="component" value="Chromosome 19"/>
</dbReference>
<evidence type="ECO:0000259" key="11">
    <source>
        <dbReference type="SMART" id="SM01007"/>
    </source>
</evidence>
<comment type="function">
    <text evidence="8">Catalyzes the dehydration of methylthioribulose-1-phosphate (MTRu-1-P) into 2,3-diketo-5-methylthiopentyl-1-phosphate (DK-MTP-1-P). Functions in the methionine salvage pathway, which plays a key role in cancer, apoptosis, microbial proliferation and inflammation. May inhibit the CASP1-related inflammatory response (pyroptosis), the CASP9-dependent apoptotic pathway and the cytochrome c-dependent and APAF1-mediated cell death.</text>
</comment>
<dbReference type="GO" id="GO:0008270">
    <property type="term" value="F:zinc ion binding"/>
    <property type="evidence" value="ECO:0007669"/>
    <property type="project" value="UniProtKB-UniRule"/>
</dbReference>
<keyword evidence="2 9" id="KW-0963">Cytoplasm</keyword>
<dbReference type="Gene3D" id="3.40.225.10">
    <property type="entry name" value="Class II aldolase/adducin N-terminal domain"/>
    <property type="match status" value="1"/>
</dbReference>
<keyword evidence="4 9" id="KW-0479">Metal-binding</keyword>
<organism evidence="12 13">
    <name type="scientific">Holothuria leucospilota</name>
    <name type="common">Black long sea cucumber</name>
    <name type="synonym">Mertensiothuria leucospilota</name>
    <dbReference type="NCBI Taxonomy" id="206669"/>
    <lineage>
        <taxon>Eukaryota</taxon>
        <taxon>Metazoa</taxon>
        <taxon>Echinodermata</taxon>
        <taxon>Eleutherozoa</taxon>
        <taxon>Echinozoa</taxon>
        <taxon>Holothuroidea</taxon>
        <taxon>Aspidochirotacea</taxon>
        <taxon>Aspidochirotida</taxon>
        <taxon>Holothuriidae</taxon>
        <taxon>Holothuria</taxon>
    </lineage>
</organism>
<protein>
    <recommendedName>
        <fullName evidence="9">Probable methylthioribulose-1-phosphate dehydratase</fullName>
        <shortName evidence="9">MTRu-1-P dehydratase</shortName>
        <ecNumber evidence="9">4.2.1.109</ecNumber>
    </recommendedName>
</protein>
<evidence type="ECO:0000256" key="2">
    <source>
        <dbReference type="ARBA" id="ARBA00022490"/>
    </source>
</evidence>
<accession>A0A9Q0YKP7</accession>
<keyword evidence="7 9" id="KW-0456">Lyase</keyword>
<dbReference type="GO" id="GO:0019509">
    <property type="term" value="P:L-methionine salvage from methylthioadenosine"/>
    <property type="evidence" value="ECO:0007669"/>
    <property type="project" value="UniProtKB-UniRule"/>
</dbReference>
<dbReference type="NCBIfam" id="TIGR03328">
    <property type="entry name" value="salvage_mtnB"/>
    <property type="match status" value="1"/>
</dbReference>
<feature type="region of interest" description="Disordered" evidence="10">
    <location>
        <begin position="222"/>
        <end position="245"/>
    </location>
</feature>
<dbReference type="EMBL" id="JAIZAY010000019">
    <property type="protein sequence ID" value="KAJ8024247.1"/>
    <property type="molecule type" value="Genomic_DNA"/>
</dbReference>
<evidence type="ECO:0000256" key="3">
    <source>
        <dbReference type="ARBA" id="ARBA00022605"/>
    </source>
</evidence>
<dbReference type="HAMAP" id="MF_03116">
    <property type="entry name" value="Salvage_MtnB_euk"/>
    <property type="match status" value="1"/>
</dbReference>
<feature type="binding site" evidence="9">
    <location>
        <position position="103"/>
    </location>
    <ligand>
        <name>Zn(2+)</name>
        <dbReference type="ChEBI" id="CHEBI:29105"/>
    </ligand>
</feature>
<dbReference type="Pfam" id="PF00596">
    <property type="entry name" value="Aldolase_II"/>
    <property type="match status" value="1"/>
</dbReference>
<dbReference type="FunFam" id="3.40.225.10:FF:000003">
    <property type="entry name" value="Methylthioribulose-1-phosphate dehydratase"/>
    <property type="match status" value="1"/>
</dbReference>
<dbReference type="SUPFAM" id="SSF53639">
    <property type="entry name" value="AraD/HMP-PK domain-like"/>
    <property type="match status" value="1"/>
</dbReference>
<dbReference type="PANTHER" id="PTHR10640:SF7">
    <property type="entry name" value="METHYLTHIORIBULOSE-1-PHOSPHATE DEHYDRATASE"/>
    <property type="match status" value="1"/>
</dbReference>
<comment type="similarity">
    <text evidence="9">Belongs to the aldolase class II family. MtnB subfamily.</text>
</comment>
<gene>
    <name evidence="12" type="ORF">HOLleu_36927</name>
</gene>
<evidence type="ECO:0000256" key="6">
    <source>
        <dbReference type="ARBA" id="ARBA00023167"/>
    </source>
</evidence>
<dbReference type="InterPro" id="IPR027514">
    <property type="entry name" value="Salvage_MtnB_euk"/>
</dbReference>
<dbReference type="InterPro" id="IPR001303">
    <property type="entry name" value="Aldolase_II/adducin_N"/>
</dbReference>
<name>A0A9Q0YKP7_HOLLE</name>
<evidence type="ECO:0000256" key="9">
    <source>
        <dbReference type="HAMAP-Rule" id="MF_03116"/>
    </source>
</evidence>
<dbReference type="PANTHER" id="PTHR10640">
    <property type="entry name" value="METHYLTHIORIBULOSE-1-PHOSPHATE DEHYDRATASE"/>
    <property type="match status" value="1"/>
</dbReference>
<evidence type="ECO:0000256" key="7">
    <source>
        <dbReference type="ARBA" id="ARBA00023239"/>
    </source>
</evidence>
<dbReference type="OrthoDB" id="191080at2759"/>
<comment type="catalytic activity">
    <reaction evidence="9">
        <text>5-(methylsulfanyl)-D-ribulose 1-phosphate = 5-methylsulfanyl-2,3-dioxopentyl phosphate + H2O</text>
        <dbReference type="Rhea" id="RHEA:15549"/>
        <dbReference type="ChEBI" id="CHEBI:15377"/>
        <dbReference type="ChEBI" id="CHEBI:58548"/>
        <dbReference type="ChEBI" id="CHEBI:58828"/>
        <dbReference type="EC" id="4.2.1.109"/>
    </reaction>
</comment>
<comment type="subcellular location">
    <subcellularLocation>
        <location evidence="9">Cytoplasm</location>
    </subcellularLocation>
</comment>
<keyword evidence="6 9" id="KW-0486">Methionine biosynthesis</keyword>
<evidence type="ECO:0000313" key="12">
    <source>
        <dbReference type="EMBL" id="KAJ8024247.1"/>
    </source>
</evidence>
<evidence type="ECO:0000256" key="1">
    <source>
        <dbReference type="ARBA" id="ARBA00006274"/>
    </source>
</evidence>
<feature type="domain" description="Class II aldolase/adducin N-terminal" evidence="11">
    <location>
        <begin position="14"/>
        <end position="210"/>
    </location>
</feature>
<dbReference type="GO" id="GO:0046570">
    <property type="term" value="F:methylthioribulose 1-phosphate dehydratase activity"/>
    <property type="evidence" value="ECO:0007669"/>
    <property type="project" value="UniProtKB-UniRule"/>
</dbReference>
<comment type="caution">
    <text evidence="12">The sequence shown here is derived from an EMBL/GenBank/DDBJ whole genome shotgun (WGS) entry which is preliminary data.</text>
</comment>
<dbReference type="GO" id="GO:0005737">
    <property type="term" value="C:cytoplasm"/>
    <property type="evidence" value="ECO:0007669"/>
    <property type="project" value="UniProtKB-SubCell"/>
</dbReference>
<evidence type="ECO:0000256" key="5">
    <source>
        <dbReference type="ARBA" id="ARBA00022833"/>
    </source>
</evidence>
<evidence type="ECO:0000313" key="13">
    <source>
        <dbReference type="Proteomes" id="UP001152320"/>
    </source>
</evidence>
<evidence type="ECO:0000256" key="4">
    <source>
        <dbReference type="ARBA" id="ARBA00022723"/>
    </source>
</evidence>
<feature type="binding site" evidence="9">
    <location>
        <position position="105"/>
    </location>
    <ligand>
        <name>Zn(2+)</name>
        <dbReference type="ChEBI" id="CHEBI:29105"/>
    </ligand>
</feature>
<keyword evidence="5 9" id="KW-0862">Zinc</keyword>
<feature type="binding site" evidence="9">
    <location>
        <position position="85"/>
    </location>
    <ligand>
        <name>substrate</name>
    </ligand>
</feature>